<evidence type="ECO:0000313" key="8">
    <source>
        <dbReference type="EMBL" id="KXU37954.1"/>
    </source>
</evidence>
<accession>A0A139STW3</accession>
<feature type="transmembrane region" description="Helical" evidence="6">
    <location>
        <begin position="320"/>
        <end position="339"/>
    </location>
</feature>
<protein>
    <submittedName>
        <fullName evidence="8">Cytochrome C biogenesis protein</fullName>
    </submittedName>
</protein>
<organism evidence="8 9">
    <name type="scientific">Cephaloticoccus capnophilus</name>
    <dbReference type="NCBI Taxonomy" id="1548208"/>
    <lineage>
        <taxon>Bacteria</taxon>
        <taxon>Pseudomonadati</taxon>
        <taxon>Verrucomicrobiota</taxon>
        <taxon>Opitutia</taxon>
        <taxon>Opitutales</taxon>
        <taxon>Opitutaceae</taxon>
        <taxon>Cephaloticoccus</taxon>
    </lineage>
</organism>
<dbReference type="GO" id="GO:0005886">
    <property type="term" value="C:plasma membrane"/>
    <property type="evidence" value="ECO:0007669"/>
    <property type="project" value="TreeGrafter"/>
</dbReference>
<keyword evidence="3" id="KW-0201">Cytochrome c-type biogenesis</keyword>
<keyword evidence="2 6" id="KW-0812">Transmembrane</keyword>
<dbReference type="RefSeq" id="WP_068710784.1">
    <property type="nucleotide sequence ID" value="NZ_LSZP01000003.1"/>
</dbReference>
<evidence type="ECO:0000256" key="3">
    <source>
        <dbReference type="ARBA" id="ARBA00022748"/>
    </source>
</evidence>
<comment type="caution">
    <text evidence="8">The sequence shown here is derived from an EMBL/GenBank/DDBJ whole genome shotgun (WGS) entry which is preliminary data.</text>
</comment>
<dbReference type="AlphaFoldDB" id="A0A139STW3"/>
<keyword evidence="5 6" id="KW-0472">Membrane</keyword>
<comment type="subcellular location">
    <subcellularLocation>
        <location evidence="1">Membrane</location>
        <topology evidence="1">Multi-pass membrane protein</topology>
    </subcellularLocation>
</comment>
<feature type="transmembrane region" description="Helical" evidence="6">
    <location>
        <begin position="527"/>
        <end position="545"/>
    </location>
</feature>
<feature type="transmembrane region" description="Helical" evidence="6">
    <location>
        <begin position="552"/>
        <end position="569"/>
    </location>
</feature>
<proteinExistence type="predicted"/>
<evidence type="ECO:0000256" key="1">
    <source>
        <dbReference type="ARBA" id="ARBA00004141"/>
    </source>
</evidence>
<evidence type="ECO:0000256" key="6">
    <source>
        <dbReference type="SAM" id="Phobius"/>
    </source>
</evidence>
<dbReference type="InterPro" id="IPR002541">
    <property type="entry name" value="Cyt_c_assembly"/>
</dbReference>
<sequence>MKRALPLLVLALAILWLANTLRDHRADKQLDLEGFGRLPILANGRIKPLDTVARSSLLQLQGRQRVQSGSGATLAPTAWLATVFFDPARADRMRTFEVVHPEVLTLFNLRPEDGDSGKRFSFVQLSGGFPELMRQSQLAQQTDTAARSAFQRAVIQLHLNLNLYHELKHTLAPPDSADFLGELLNFQQNLPAGVAAVRARQQNEPYDEAAFNAMLALGTRFDTLSTASTLRPIPPPSGSANDSSHADWRTTGAALLGTFETGLVDHNVLAYAGLAQAWRGQKHAQFNEIVRLYRDQLQTQFAPELRKTDTEARFNAAAPFYRSMLLYVLAFVLAIFSWLKWPDVLGRTAFWLILCAFIATSAGIATRMWLEGRPPVTNLYSSALFVGWGAVLLCLVLEALYKNAIGSVAAGLIGFSTLLIAHHLSLGGDTLEMMRAVLDSNFWLATHVIIITIGYSATFLAGFLALIYILRGCFTRSLDRPTAAALSRMVYGIVCFATLFSLVGTVLGGIWADQSWGRFWGWDPKENGALIIVIWNAIILHARWGGLVRQRGLMCLAVFGNIVTAWSWFGTNMLGVGLHSYGFMDAAFWWLSAFVISQLAAIALALLRPISPQKTAHQ</sequence>
<name>A0A139STW3_9BACT</name>
<feature type="transmembrane region" description="Helical" evidence="6">
    <location>
        <begin position="589"/>
        <end position="607"/>
    </location>
</feature>
<dbReference type="GO" id="GO:0020037">
    <property type="term" value="F:heme binding"/>
    <property type="evidence" value="ECO:0007669"/>
    <property type="project" value="InterPro"/>
</dbReference>
<evidence type="ECO:0000313" key="9">
    <source>
        <dbReference type="Proteomes" id="UP000071392"/>
    </source>
</evidence>
<feature type="transmembrane region" description="Helical" evidence="6">
    <location>
        <begin position="376"/>
        <end position="397"/>
    </location>
</feature>
<dbReference type="OrthoDB" id="9814290at2"/>
<evidence type="ECO:0000256" key="5">
    <source>
        <dbReference type="ARBA" id="ARBA00023136"/>
    </source>
</evidence>
<feature type="transmembrane region" description="Helical" evidence="6">
    <location>
        <begin position="351"/>
        <end position="370"/>
    </location>
</feature>
<dbReference type="STRING" id="1548208.AXK12_00935"/>
<evidence type="ECO:0000259" key="7">
    <source>
        <dbReference type="Pfam" id="PF01578"/>
    </source>
</evidence>
<dbReference type="PANTHER" id="PTHR30071">
    <property type="entry name" value="HEME EXPORTER PROTEIN C"/>
    <property type="match status" value="1"/>
</dbReference>
<evidence type="ECO:0000256" key="2">
    <source>
        <dbReference type="ARBA" id="ARBA00022692"/>
    </source>
</evidence>
<dbReference type="GO" id="GO:0017004">
    <property type="term" value="P:cytochrome complex assembly"/>
    <property type="evidence" value="ECO:0007669"/>
    <property type="project" value="UniProtKB-KW"/>
</dbReference>
<feature type="domain" description="Cytochrome c assembly protein" evidence="7">
    <location>
        <begin position="377"/>
        <end position="579"/>
    </location>
</feature>
<feature type="transmembrane region" description="Helical" evidence="6">
    <location>
        <begin position="490"/>
        <end position="512"/>
    </location>
</feature>
<dbReference type="PANTHER" id="PTHR30071:SF1">
    <property type="entry name" value="CYTOCHROME B_B6 PROTEIN-RELATED"/>
    <property type="match status" value="1"/>
</dbReference>
<keyword evidence="9" id="KW-1185">Reference proteome</keyword>
<feature type="transmembrane region" description="Helical" evidence="6">
    <location>
        <begin position="404"/>
        <end position="424"/>
    </location>
</feature>
<gene>
    <name evidence="8" type="ORF">AXK12_00935</name>
</gene>
<dbReference type="Pfam" id="PF01578">
    <property type="entry name" value="Cytochrom_C_asm"/>
    <property type="match status" value="1"/>
</dbReference>
<evidence type="ECO:0000256" key="4">
    <source>
        <dbReference type="ARBA" id="ARBA00022989"/>
    </source>
</evidence>
<dbReference type="Proteomes" id="UP000071392">
    <property type="component" value="Unassembled WGS sequence"/>
</dbReference>
<feature type="transmembrane region" description="Helical" evidence="6">
    <location>
        <begin position="444"/>
        <end position="470"/>
    </location>
</feature>
<dbReference type="InterPro" id="IPR045062">
    <property type="entry name" value="Cyt_c_biogenesis_CcsA/CcmC"/>
</dbReference>
<reference evidence="8 9" key="1">
    <citation type="submission" date="2016-02" db="EMBL/GenBank/DDBJ databases">
        <authorList>
            <person name="Wen L."/>
            <person name="He K."/>
            <person name="Yang H."/>
        </authorList>
    </citation>
    <scope>NUCLEOTIDE SEQUENCE [LARGE SCALE GENOMIC DNA]</scope>
    <source>
        <strain evidence="8 9">CV41</strain>
    </source>
</reference>
<keyword evidence="4 6" id="KW-1133">Transmembrane helix</keyword>
<dbReference type="EMBL" id="LSZP01000003">
    <property type="protein sequence ID" value="KXU37954.1"/>
    <property type="molecule type" value="Genomic_DNA"/>
</dbReference>